<evidence type="ECO:0000313" key="6">
    <source>
        <dbReference type="EMBL" id="UWX05889.1"/>
    </source>
</evidence>
<proteinExistence type="inferred from homology"/>
<gene>
    <name evidence="3" type="primary">rlpA</name>
    <name evidence="6" type="ORF">JBF11_00735</name>
</gene>
<feature type="chain" id="PRO_5044914598" description="Probable endolytic peptidoglycan transglycosylase RlpA" evidence="3">
    <location>
        <begin position="32"/>
        <end position="246"/>
    </location>
</feature>
<evidence type="ECO:0000256" key="2">
    <source>
        <dbReference type="ARBA" id="ARBA00023316"/>
    </source>
</evidence>
<comment type="function">
    <text evidence="3">Lytic transglycosylase with a strong preference for naked glycan strands that lack stem peptides.</text>
</comment>
<evidence type="ECO:0000256" key="4">
    <source>
        <dbReference type="RuleBase" id="RU003495"/>
    </source>
</evidence>
<comment type="similarity">
    <text evidence="3 4">Belongs to the RlpA family.</text>
</comment>
<dbReference type="HAMAP" id="MF_02071">
    <property type="entry name" value="RlpA"/>
    <property type="match status" value="1"/>
</dbReference>
<dbReference type="InterPro" id="IPR009009">
    <property type="entry name" value="RlpA-like_DPBB"/>
</dbReference>
<keyword evidence="2 3" id="KW-0961">Cell wall biogenesis/degradation</keyword>
<dbReference type="PANTHER" id="PTHR34183">
    <property type="entry name" value="ENDOLYTIC PEPTIDOGLYCAN TRANSGLYCOSYLASE RLPA"/>
    <property type="match status" value="1"/>
</dbReference>
<dbReference type="InterPro" id="IPR036908">
    <property type="entry name" value="RlpA-like_sf"/>
</dbReference>
<evidence type="ECO:0000313" key="7">
    <source>
        <dbReference type="Proteomes" id="UP001058120"/>
    </source>
</evidence>
<name>A0ABY5Y2U3_9BACT</name>
<dbReference type="EC" id="4.2.2.-" evidence="3"/>
<accession>A0ABY5Y2U3</accession>
<dbReference type="NCBIfam" id="TIGR00413">
    <property type="entry name" value="rlpA"/>
    <property type="match status" value="1"/>
</dbReference>
<dbReference type="CDD" id="cd22268">
    <property type="entry name" value="DPBB_RlpA-like"/>
    <property type="match status" value="1"/>
</dbReference>
<dbReference type="RefSeq" id="WP_334315480.1">
    <property type="nucleotide sequence ID" value="NZ_CP065938.1"/>
</dbReference>
<organism evidence="6 7">
    <name type="scientific">Taurinivorans muris</name>
    <dbReference type="NCBI Taxonomy" id="2787751"/>
    <lineage>
        <taxon>Bacteria</taxon>
        <taxon>Pseudomonadati</taxon>
        <taxon>Thermodesulfobacteriota</taxon>
        <taxon>Desulfovibrionia</taxon>
        <taxon>Desulfovibrionales</taxon>
        <taxon>Desulfovibrionaceae</taxon>
        <taxon>Taurinivorans</taxon>
    </lineage>
</organism>
<dbReference type="InterPro" id="IPR012997">
    <property type="entry name" value="RplA"/>
</dbReference>
<protein>
    <recommendedName>
        <fullName evidence="3">Probable endolytic peptidoglycan transglycosylase RlpA</fullName>
        <ecNumber evidence="3">4.2.2.-</ecNumber>
    </recommendedName>
</protein>
<dbReference type="InterPro" id="IPR034718">
    <property type="entry name" value="RlpA"/>
</dbReference>
<dbReference type="Pfam" id="PF03330">
    <property type="entry name" value="DPBB_1"/>
    <property type="match status" value="1"/>
</dbReference>
<dbReference type="Gene3D" id="2.40.40.10">
    <property type="entry name" value="RlpA-like domain"/>
    <property type="match status" value="1"/>
</dbReference>
<dbReference type="EMBL" id="CP065938">
    <property type="protein sequence ID" value="UWX05889.1"/>
    <property type="molecule type" value="Genomic_DNA"/>
</dbReference>
<dbReference type="PANTHER" id="PTHR34183:SF1">
    <property type="entry name" value="ENDOLYTIC PEPTIDOGLYCAN TRANSGLYCOSYLASE RLPA"/>
    <property type="match status" value="1"/>
</dbReference>
<reference evidence="6" key="1">
    <citation type="submission" date="2020-12" db="EMBL/GenBank/DDBJ databases">
        <title>Taurinivorans muris gen. nov., sp. nov., fundamental and realized metabolic niche of a ubiquitous sulfidogenic bacterium in the murine intestine.</title>
        <authorList>
            <person name="Ye H."/>
            <person name="Hanson B.T."/>
            <person name="Loy A."/>
        </authorList>
    </citation>
    <scope>NUCLEOTIDE SEQUENCE</scope>
    <source>
        <strain evidence="6">LT0009</strain>
    </source>
</reference>
<dbReference type="Proteomes" id="UP001058120">
    <property type="component" value="Chromosome"/>
</dbReference>
<evidence type="ECO:0000256" key="3">
    <source>
        <dbReference type="HAMAP-Rule" id="MF_02071"/>
    </source>
</evidence>
<evidence type="ECO:0000259" key="5">
    <source>
        <dbReference type="Pfam" id="PF03330"/>
    </source>
</evidence>
<feature type="domain" description="RlpA-like protein double-psi beta-barrel" evidence="5">
    <location>
        <begin position="36"/>
        <end position="123"/>
    </location>
</feature>
<sequence length="246" mass="27826" precursor="true">MNRIRILCRNVLSGVLLVSLSVLCLADTVFAQEAHSGYASWYGPGFHARLTANGEHYDMYGLTAAHREWAFGTLVEVYNRDNKRKCIVRVNDRGPVSKSFLMDLSYGASMAISSSKAGKARVFLTIVGNSDGVFDKERSFYLFLDDEIVLPQKLDMDDLTQDEEYYRNIAGGVEIFQLTQKHIRRLYQANIVNAPNLLVSIGNKICLGPYETFKDAELDYHKIATQYVHAALWLEKTDKAIRLVTE</sequence>
<keyword evidence="1 3" id="KW-0456">Lyase</keyword>
<evidence type="ECO:0000256" key="1">
    <source>
        <dbReference type="ARBA" id="ARBA00023239"/>
    </source>
</evidence>
<keyword evidence="3" id="KW-0732">Signal</keyword>
<feature type="signal peptide" evidence="3">
    <location>
        <begin position="1"/>
        <end position="31"/>
    </location>
</feature>
<keyword evidence="7" id="KW-1185">Reference proteome</keyword>
<dbReference type="SUPFAM" id="SSF50685">
    <property type="entry name" value="Barwin-like endoglucanases"/>
    <property type="match status" value="1"/>
</dbReference>